<feature type="transmembrane region" description="Helical" evidence="8">
    <location>
        <begin position="422"/>
        <end position="448"/>
    </location>
</feature>
<name>A0A8H6S2C8_9AGAR</name>
<sequence length="479" mass="53103">MVIAGPAAAALDSLDPSQREFIQSLPKAELHAHLNGCLPLSLLQDMASQYISDAAQTKIVEEGIAKLQKGIILDEIHDFFGLFPAIYALTSNTTNMRRATRAVLGQFLDGTKPWCSYLELRSTPRQTEEMTRKEYLHAVLDEVEQYPSHKAAFIVSLDRRMGVEELKECVDLACSLKSEGRRVVGIDLCGDPRAGDMKILEEYLDMAKTAGLLITLHIAETAENSYEETKQLLSYQPNRLGHATFLDDEAKTLVRESKMCIEICLSSNILCKTVPRLEDHHIRYYIQHDHPVVICTDDTLPFRTSLEGEYALLLALPPLGLGLTEVERPDLLPSFLSLMNSAVVSGLHARAGPVPESVIVFDVLTVIAFIILILSVTVARLSGIQRVKTWYLLQLSSAFCCLSFLFLVGHQTGPEPPLQFCAFSAALIYAAPPMVAAAALCFVIELYLRLSSALYSKKISDILVDRITWSIPMIHGWAI</sequence>
<dbReference type="InterPro" id="IPR001365">
    <property type="entry name" value="A_deaminase_dom"/>
</dbReference>
<keyword evidence="6" id="KW-0546">Nucleotide metabolism</keyword>
<comment type="cofactor">
    <cofactor evidence="1">
        <name>Zn(2+)</name>
        <dbReference type="ChEBI" id="CHEBI:29105"/>
    </cofactor>
</comment>
<evidence type="ECO:0000256" key="5">
    <source>
        <dbReference type="ARBA" id="ARBA00022833"/>
    </source>
</evidence>
<dbReference type="GeneID" id="59352149"/>
<dbReference type="GO" id="GO:0004000">
    <property type="term" value="F:adenosine deaminase activity"/>
    <property type="evidence" value="ECO:0007669"/>
    <property type="project" value="TreeGrafter"/>
</dbReference>
<accession>A0A8H6S2C8</accession>
<reference evidence="10" key="1">
    <citation type="submission" date="2020-05" db="EMBL/GenBank/DDBJ databases">
        <title>Mycena genomes resolve the evolution of fungal bioluminescence.</title>
        <authorList>
            <person name="Tsai I.J."/>
        </authorList>
    </citation>
    <scope>NUCLEOTIDE SEQUENCE</scope>
    <source>
        <strain evidence="10">171206Taipei</strain>
    </source>
</reference>
<evidence type="ECO:0000313" key="11">
    <source>
        <dbReference type="Proteomes" id="UP000636479"/>
    </source>
</evidence>
<evidence type="ECO:0000259" key="9">
    <source>
        <dbReference type="Pfam" id="PF00962"/>
    </source>
</evidence>
<keyword evidence="3" id="KW-0479">Metal-binding</keyword>
<dbReference type="InterPro" id="IPR032466">
    <property type="entry name" value="Metal_Hydrolase"/>
</dbReference>
<evidence type="ECO:0000256" key="4">
    <source>
        <dbReference type="ARBA" id="ARBA00022801"/>
    </source>
</evidence>
<evidence type="ECO:0000256" key="1">
    <source>
        <dbReference type="ARBA" id="ARBA00001947"/>
    </source>
</evidence>
<dbReference type="AlphaFoldDB" id="A0A8H6S2C8"/>
<dbReference type="InterPro" id="IPR006330">
    <property type="entry name" value="Ado/ade_deaminase"/>
</dbReference>
<evidence type="ECO:0000256" key="3">
    <source>
        <dbReference type="ARBA" id="ARBA00022723"/>
    </source>
</evidence>
<dbReference type="EMBL" id="JACAZF010000014">
    <property type="protein sequence ID" value="KAF7290771.1"/>
    <property type="molecule type" value="Genomic_DNA"/>
</dbReference>
<gene>
    <name evidence="10" type="ORF">MIND_01318000</name>
</gene>
<dbReference type="OrthoDB" id="272271at2759"/>
<feature type="domain" description="Adenosine deaminase" evidence="9">
    <location>
        <begin position="26"/>
        <end position="313"/>
    </location>
</feature>
<keyword evidence="5" id="KW-0862">Zinc</keyword>
<keyword evidence="8" id="KW-0812">Transmembrane</keyword>
<keyword evidence="8" id="KW-0472">Membrane</keyword>
<dbReference type="Gene3D" id="3.20.20.140">
    <property type="entry name" value="Metal-dependent hydrolases"/>
    <property type="match status" value="1"/>
</dbReference>
<dbReference type="PANTHER" id="PTHR11409">
    <property type="entry name" value="ADENOSINE DEAMINASE"/>
    <property type="match status" value="1"/>
</dbReference>
<evidence type="ECO:0000256" key="8">
    <source>
        <dbReference type="SAM" id="Phobius"/>
    </source>
</evidence>
<dbReference type="PANTHER" id="PTHR11409:SF42">
    <property type="entry name" value="ADENOSINE DEAMINASE-LIKE PROTEIN"/>
    <property type="match status" value="1"/>
</dbReference>
<dbReference type="SUPFAM" id="SSF51556">
    <property type="entry name" value="Metallo-dependent hydrolases"/>
    <property type="match status" value="1"/>
</dbReference>
<organism evidence="10 11">
    <name type="scientific">Mycena indigotica</name>
    <dbReference type="NCBI Taxonomy" id="2126181"/>
    <lineage>
        <taxon>Eukaryota</taxon>
        <taxon>Fungi</taxon>
        <taxon>Dikarya</taxon>
        <taxon>Basidiomycota</taxon>
        <taxon>Agaricomycotina</taxon>
        <taxon>Agaricomycetes</taxon>
        <taxon>Agaricomycetidae</taxon>
        <taxon>Agaricales</taxon>
        <taxon>Marasmiineae</taxon>
        <taxon>Mycenaceae</taxon>
        <taxon>Mycena</taxon>
    </lineage>
</organism>
<dbReference type="Proteomes" id="UP000636479">
    <property type="component" value="Unassembled WGS sequence"/>
</dbReference>
<dbReference type="GO" id="GO:0046872">
    <property type="term" value="F:metal ion binding"/>
    <property type="evidence" value="ECO:0007669"/>
    <property type="project" value="UniProtKB-KW"/>
</dbReference>
<evidence type="ECO:0000256" key="7">
    <source>
        <dbReference type="ARBA" id="ARBA00048787"/>
    </source>
</evidence>
<dbReference type="GO" id="GO:0006154">
    <property type="term" value="P:adenosine catabolic process"/>
    <property type="evidence" value="ECO:0007669"/>
    <property type="project" value="TreeGrafter"/>
</dbReference>
<keyword evidence="4 10" id="KW-0378">Hydrolase</keyword>
<dbReference type="RefSeq" id="XP_037214131.1">
    <property type="nucleotide sequence ID" value="XM_037369633.1"/>
</dbReference>
<evidence type="ECO:0000313" key="10">
    <source>
        <dbReference type="EMBL" id="KAF7290771.1"/>
    </source>
</evidence>
<comment type="catalytic activity">
    <reaction evidence="7">
        <text>N(6)-methyl-AMP + H2O + H(+) = IMP + methylamine</text>
        <dbReference type="Rhea" id="RHEA:16001"/>
        <dbReference type="ChEBI" id="CHEBI:15377"/>
        <dbReference type="ChEBI" id="CHEBI:15378"/>
        <dbReference type="ChEBI" id="CHEBI:58053"/>
        <dbReference type="ChEBI" id="CHEBI:59338"/>
        <dbReference type="ChEBI" id="CHEBI:144842"/>
    </reaction>
    <physiologicalReaction direction="left-to-right" evidence="7">
        <dbReference type="Rhea" id="RHEA:16002"/>
    </physiologicalReaction>
</comment>
<keyword evidence="11" id="KW-1185">Reference proteome</keyword>
<dbReference type="GO" id="GO:0046103">
    <property type="term" value="P:inosine biosynthetic process"/>
    <property type="evidence" value="ECO:0007669"/>
    <property type="project" value="TreeGrafter"/>
</dbReference>
<evidence type="ECO:0000256" key="6">
    <source>
        <dbReference type="ARBA" id="ARBA00023080"/>
    </source>
</evidence>
<dbReference type="Pfam" id="PF00962">
    <property type="entry name" value="A_deaminase"/>
    <property type="match status" value="1"/>
</dbReference>
<evidence type="ECO:0000256" key="2">
    <source>
        <dbReference type="ARBA" id="ARBA00006676"/>
    </source>
</evidence>
<proteinExistence type="inferred from homology"/>
<protein>
    <submittedName>
        <fullName evidence="10">Metallo-dependent hydrolase</fullName>
    </submittedName>
</protein>
<dbReference type="GO" id="GO:0009117">
    <property type="term" value="P:nucleotide metabolic process"/>
    <property type="evidence" value="ECO:0007669"/>
    <property type="project" value="UniProtKB-KW"/>
</dbReference>
<keyword evidence="8" id="KW-1133">Transmembrane helix</keyword>
<feature type="transmembrane region" description="Helical" evidence="8">
    <location>
        <begin position="390"/>
        <end position="410"/>
    </location>
</feature>
<comment type="similarity">
    <text evidence="2">Belongs to the metallo-dependent hydrolases superfamily. Adenosine and AMP deaminases family.</text>
</comment>
<comment type="caution">
    <text evidence="10">The sequence shown here is derived from an EMBL/GenBank/DDBJ whole genome shotgun (WGS) entry which is preliminary data.</text>
</comment>
<feature type="transmembrane region" description="Helical" evidence="8">
    <location>
        <begin position="358"/>
        <end position="378"/>
    </location>
</feature>